<proteinExistence type="predicted"/>
<dbReference type="AlphaFoldDB" id="R6TVK6"/>
<dbReference type="STRING" id="1263015.BN580_00950"/>
<accession>R6TVK6</accession>
<reference evidence="1" key="1">
    <citation type="submission" date="2012-11" db="EMBL/GenBank/DDBJ databases">
        <title>Dependencies among metagenomic species, viruses, plasmids and units of genetic variation.</title>
        <authorList>
            <person name="Nielsen H.B."/>
            <person name="Almeida M."/>
            <person name="Juncker A.S."/>
            <person name="Rasmussen S."/>
            <person name="Li J."/>
            <person name="Sunagawa S."/>
            <person name="Plichta D."/>
            <person name="Gautier L."/>
            <person name="Le Chatelier E."/>
            <person name="Peletier E."/>
            <person name="Bonde I."/>
            <person name="Nielsen T."/>
            <person name="Manichanh C."/>
            <person name="Arumugam M."/>
            <person name="Batto J."/>
            <person name="Santos M.B.Q.D."/>
            <person name="Blom N."/>
            <person name="Borruel N."/>
            <person name="Burgdorf K.S."/>
            <person name="Boumezbeur F."/>
            <person name="Casellas F."/>
            <person name="Dore J."/>
            <person name="Guarner F."/>
            <person name="Hansen T."/>
            <person name="Hildebrand F."/>
            <person name="Kaas R.S."/>
            <person name="Kennedy S."/>
            <person name="Kristiansen K."/>
            <person name="Kultima J.R."/>
            <person name="Leonard P."/>
            <person name="Levenez F."/>
            <person name="Lund O."/>
            <person name="Moumen B."/>
            <person name="Le Paslier D."/>
            <person name="Pons N."/>
            <person name="Pedersen O."/>
            <person name="Prifti E."/>
            <person name="Qin J."/>
            <person name="Raes J."/>
            <person name="Tap J."/>
            <person name="Tims S."/>
            <person name="Ussery D.W."/>
            <person name="Yamada T."/>
            <person name="MetaHit consortium"/>
            <person name="Renault P."/>
            <person name="Sicheritz-Ponten T."/>
            <person name="Bork P."/>
            <person name="Wang J."/>
            <person name="Brunak S."/>
            <person name="Ehrlich S.D."/>
        </authorList>
    </citation>
    <scope>NUCLEOTIDE SEQUENCE [LARGE SCALE GENOMIC DNA]</scope>
</reference>
<evidence type="ECO:0000313" key="1">
    <source>
        <dbReference type="EMBL" id="CDC71936.1"/>
    </source>
</evidence>
<gene>
    <name evidence="1" type="ORF">BN580_00950</name>
</gene>
<name>R6TVK6_9BACT</name>
<dbReference type="Proteomes" id="UP000017938">
    <property type="component" value="Unassembled WGS sequence"/>
</dbReference>
<organism evidence="1 2">
    <name type="scientific">Candidatus Colimorpha enterica</name>
    <dbReference type="NCBI Taxonomy" id="3083063"/>
    <lineage>
        <taxon>Bacteria</taxon>
        <taxon>Pseudomonadati</taxon>
        <taxon>Bacteroidota</taxon>
        <taxon>Bacteroidia</taxon>
        <taxon>Bacteroidales</taxon>
        <taxon>Candidatus Colimorpha</taxon>
    </lineage>
</organism>
<comment type="caution">
    <text evidence="1">The sequence shown here is derived from an EMBL/GenBank/DDBJ whole genome shotgun (WGS) entry which is preliminary data.</text>
</comment>
<evidence type="ECO:0000313" key="2">
    <source>
        <dbReference type="Proteomes" id="UP000017938"/>
    </source>
</evidence>
<dbReference type="EMBL" id="CBFW010000088">
    <property type="protein sequence ID" value="CDC71936.1"/>
    <property type="molecule type" value="Genomic_DNA"/>
</dbReference>
<protein>
    <submittedName>
        <fullName evidence="1">Uncharacterized protein</fullName>
    </submittedName>
</protein>
<sequence length="100" mass="11823">MIDKTKSKGLDMPSEKDKYIEERYAEYQKKWAENPPPPHVPIVDTEREKVPVNYNVPASAFDFEEKEGHTTYEVVGHFNPNARENILQKIWRMMKEESLQ</sequence>